<dbReference type="PANTHER" id="PTHR33508">
    <property type="entry name" value="UPF0056 MEMBRANE PROTEIN YHCE"/>
    <property type="match status" value="1"/>
</dbReference>
<feature type="transmembrane region" description="Helical" evidence="7">
    <location>
        <begin position="39"/>
        <end position="62"/>
    </location>
</feature>
<dbReference type="Pfam" id="PF01914">
    <property type="entry name" value="MarC"/>
    <property type="match status" value="1"/>
</dbReference>
<evidence type="ECO:0000313" key="8">
    <source>
        <dbReference type="EMBL" id="ALU11457.1"/>
    </source>
</evidence>
<feature type="transmembrane region" description="Helical" evidence="7">
    <location>
        <begin position="7"/>
        <end position="27"/>
    </location>
</feature>
<comment type="similarity">
    <text evidence="2 7">Belongs to the UPF0056 (MarC) family.</text>
</comment>
<organism evidence="8 9">
    <name type="scientific">Ignicoccus islandicus DSM 13165</name>
    <dbReference type="NCBI Taxonomy" id="940295"/>
    <lineage>
        <taxon>Archaea</taxon>
        <taxon>Thermoproteota</taxon>
        <taxon>Thermoprotei</taxon>
        <taxon>Desulfurococcales</taxon>
        <taxon>Desulfurococcaceae</taxon>
        <taxon>Ignicoccus</taxon>
    </lineage>
</organism>
<dbReference type="Proteomes" id="UP000060778">
    <property type="component" value="Chromosome"/>
</dbReference>
<reference evidence="8 9" key="1">
    <citation type="submission" date="2013-11" db="EMBL/GenBank/DDBJ databases">
        <title>Comparative genomics of Ignicoccus.</title>
        <authorList>
            <person name="Podar M."/>
        </authorList>
    </citation>
    <scope>NUCLEOTIDE SEQUENCE [LARGE SCALE GENOMIC DNA]</scope>
    <source>
        <strain evidence="8 9">DSM 13165</strain>
    </source>
</reference>
<sequence>MDEILNLVIALFVIIDPLTNGPIFHSMTSHLPSNVRKRIITKSVIVATIVLLVFSILGDYIVKPFGMNLTDVRMATGLILLVYSIQALLGQTEAQMIDPESIAIVPMAIPMLAGPGAISLVLYYRSVCGPICTSVAVLIVMAISIPMLRYGEVIYKVLGKNGITALSRIIAILLAGLGVAMIRESAVEILSEIMK</sequence>
<evidence type="ECO:0000256" key="7">
    <source>
        <dbReference type="RuleBase" id="RU362048"/>
    </source>
</evidence>
<dbReference type="OrthoDB" id="10856at2157"/>
<keyword evidence="4 7" id="KW-0812">Transmembrane</keyword>
<gene>
    <name evidence="8" type="ORF">EYM_01240</name>
</gene>
<keyword evidence="5 7" id="KW-1133">Transmembrane helix</keyword>
<protein>
    <recommendedName>
        <fullName evidence="7">UPF0056 membrane protein</fullName>
    </recommendedName>
</protein>
<evidence type="ECO:0000256" key="5">
    <source>
        <dbReference type="ARBA" id="ARBA00022989"/>
    </source>
</evidence>
<evidence type="ECO:0000256" key="4">
    <source>
        <dbReference type="ARBA" id="ARBA00022692"/>
    </source>
</evidence>
<keyword evidence="9" id="KW-1185">Reference proteome</keyword>
<dbReference type="PANTHER" id="PTHR33508:SF1">
    <property type="entry name" value="UPF0056 MEMBRANE PROTEIN YHCE"/>
    <property type="match status" value="1"/>
</dbReference>
<comment type="subcellular location">
    <subcellularLocation>
        <location evidence="1 7">Cell membrane</location>
        <topology evidence="1 7">Multi-pass membrane protein</topology>
    </subcellularLocation>
</comment>
<proteinExistence type="inferred from homology"/>
<dbReference type="NCBIfam" id="TIGR00427">
    <property type="entry name" value="NAAT family transporter"/>
    <property type="match status" value="1"/>
</dbReference>
<accession>A0A0U2WKJ2</accession>
<dbReference type="AlphaFoldDB" id="A0A0U2WKJ2"/>
<name>A0A0U2WKJ2_9CREN</name>
<evidence type="ECO:0000313" key="9">
    <source>
        <dbReference type="Proteomes" id="UP000060778"/>
    </source>
</evidence>
<evidence type="ECO:0000256" key="1">
    <source>
        <dbReference type="ARBA" id="ARBA00004651"/>
    </source>
</evidence>
<keyword evidence="6 7" id="KW-0472">Membrane</keyword>
<dbReference type="InterPro" id="IPR002771">
    <property type="entry name" value="Multi_antbiot-R_MarC"/>
</dbReference>
<evidence type="ECO:0000256" key="2">
    <source>
        <dbReference type="ARBA" id="ARBA00009784"/>
    </source>
</evidence>
<evidence type="ECO:0000256" key="6">
    <source>
        <dbReference type="ARBA" id="ARBA00023136"/>
    </source>
</evidence>
<keyword evidence="3" id="KW-1003">Cell membrane</keyword>
<feature type="transmembrane region" description="Helical" evidence="7">
    <location>
        <begin position="162"/>
        <end position="182"/>
    </location>
</feature>
<dbReference type="EMBL" id="CP006867">
    <property type="protein sequence ID" value="ALU11457.1"/>
    <property type="molecule type" value="Genomic_DNA"/>
</dbReference>
<dbReference type="KEGG" id="iis:EYM_01240"/>
<comment type="caution">
    <text evidence="7">Lacks conserved residue(s) required for the propagation of feature annotation.</text>
</comment>
<evidence type="ECO:0000256" key="3">
    <source>
        <dbReference type="ARBA" id="ARBA00022475"/>
    </source>
</evidence>
<dbReference type="GeneID" id="30679662"/>
<feature type="transmembrane region" description="Helical" evidence="7">
    <location>
        <begin position="131"/>
        <end position="150"/>
    </location>
</feature>
<feature type="transmembrane region" description="Helical" evidence="7">
    <location>
        <begin position="102"/>
        <end position="124"/>
    </location>
</feature>
<dbReference type="GO" id="GO:0005886">
    <property type="term" value="C:plasma membrane"/>
    <property type="evidence" value="ECO:0007669"/>
    <property type="project" value="UniProtKB-SubCell"/>
</dbReference>
<dbReference type="RefSeq" id="WP_075049304.1">
    <property type="nucleotide sequence ID" value="NZ_CP006867.1"/>
</dbReference>